<dbReference type="EMBL" id="BJOV01000002">
    <property type="protein sequence ID" value="GEE00424.1"/>
    <property type="molecule type" value="Genomic_DNA"/>
</dbReference>
<evidence type="ECO:0000313" key="1">
    <source>
        <dbReference type="EMBL" id="GEE00424.1"/>
    </source>
</evidence>
<dbReference type="Proteomes" id="UP000444960">
    <property type="component" value="Unassembled WGS sequence"/>
</dbReference>
<reference evidence="2" key="1">
    <citation type="submission" date="2019-06" db="EMBL/GenBank/DDBJ databases">
        <title>Gordonia isolated from sludge of a wastewater treatment plant.</title>
        <authorList>
            <person name="Tamura T."/>
            <person name="Aoyama K."/>
            <person name="Kang Y."/>
            <person name="Saito S."/>
            <person name="Akiyama N."/>
            <person name="Yazawa K."/>
            <person name="Gonoi T."/>
            <person name="Mikami Y."/>
        </authorList>
    </citation>
    <scope>NUCLEOTIDE SEQUENCE [LARGE SCALE GENOMIC DNA]</scope>
    <source>
        <strain evidence="2">NBRC 107696</strain>
    </source>
</reference>
<gene>
    <name evidence="1" type="ORF">nbrc107696_08700</name>
</gene>
<organism evidence="1 2">
    <name type="scientific">Gordonia spumicola</name>
    <dbReference type="NCBI Taxonomy" id="589161"/>
    <lineage>
        <taxon>Bacteria</taxon>
        <taxon>Bacillati</taxon>
        <taxon>Actinomycetota</taxon>
        <taxon>Actinomycetes</taxon>
        <taxon>Mycobacteriales</taxon>
        <taxon>Gordoniaceae</taxon>
        <taxon>Gordonia</taxon>
    </lineage>
</organism>
<keyword evidence="2" id="KW-1185">Reference proteome</keyword>
<proteinExistence type="predicted"/>
<name>A0A7I9V5G4_9ACTN</name>
<protein>
    <submittedName>
        <fullName evidence="1">Uncharacterized protein</fullName>
    </submittedName>
</protein>
<evidence type="ECO:0000313" key="2">
    <source>
        <dbReference type="Proteomes" id="UP000444960"/>
    </source>
</evidence>
<accession>A0A7I9V5G4</accession>
<sequence length="300" mass="33376">MVSRSQVLGCGLDTNYVRSRLRRRDWVQFYRGVYLTHTGEPTWRQRAWAAVLDAAPAALSHESAVHAVLGGGSGPIHIAVAAHRSVGRRPGVVLHYRSDFADIAQFNTLPPRVRIDEAVVDLAAAARTEMATVARLSDAVQARITTADRLLSAVEARTRIARREFLQEVLLDVRDGTLSVLEHGYLTKVERSHGLPPPTRQAETGSGRRGLRDVVYEEWGLIVELDGRMFHDNATAYDADLERDLDAAVWESRATLRVGVGQVFDRSCTTAHKVALILNRLGWPDRVRPCTSPQCFIRQL</sequence>
<comment type="caution">
    <text evidence="1">The sequence shown here is derived from an EMBL/GenBank/DDBJ whole genome shotgun (WGS) entry which is preliminary data.</text>
</comment>
<dbReference type="AlphaFoldDB" id="A0A7I9V5G4"/>